<evidence type="ECO:0000256" key="2">
    <source>
        <dbReference type="SAM" id="SignalP"/>
    </source>
</evidence>
<dbReference type="CDD" id="cd00229">
    <property type="entry name" value="SGNH_hydrolase"/>
    <property type="match status" value="1"/>
</dbReference>
<comment type="caution">
    <text evidence="4">The sequence shown here is derived from an EMBL/GenBank/DDBJ whole genome shotgun (WGS) entry which is preliminary data.</text>
</comment>
<protein>
    <recommendedName>
        <fullName evidence="3">SGNH hydrolase-type esterase domain-containing protein</fullName>
    </recommendedName>
</protein>
<evidence type="ECO:0000313" key="5">
    <source>
        <dbReference type="Proteomes" id="UP001500274"/>
    </source>
</evidence>
<feature type="chain" id="PRO_5047041412" description="SGNH hydrolase-type esterase domain-containing protein" evidence="2">
    <location>
        <begin position="30"/>
        <end position="243"/>
    </location>
</feature>
<gene>
    <name evidence="4" type="ORF">GCM10009862_17190</name>
</gene>
<reference evidence="4 5" key="1">
    <citation type="journal article" date="2019" name="Int. J. Syst. Evol. Microbiol.">
        <title>The Global Catalogue of Microorganisms (GCM) 10K type strain sequencing project: providing services to taxonomists for standard genome sequencing and annotation.</title>
        <authorList>
            <consortium name="The Broad Institute Genomics Platform"/>
            <consortium name="The Broad Institute Genome Sequencing Center for Infectious Disease"/>
            <person name="Wu L."/>
            <person name="Ma J."/>
        </authorList>
    </citation>
    <scope>NUCLEOTIDE SEQUENCE [LARGE SCALE GENOMIC DNA]</scope>
    <source>
        <strain evidence="4 5">JCM 16365</strain>
    </source>
</reference>
<feature type="compositionally biased region" description="Pro residues" evidence="1">
    <location>
        <begin position="32"/>
        <end position="44"/>
    </location>
</feature>
<feature type="signal peptide" evidence="2">
    <location>
        <begin position="1"/>
        <end position="29"/>
    </location>
</feature>
<sequence>MIVHRRHRLHATAWTAVGVVTLMMAGCAAAPPQRPNSPPHPASPAPSASPTRTPTIASDAVIVTIGDSIMSGYGLDPDQAWPVLLGEQTHTDIVNLSCAGAGFVVDGDCGTNFSALAQEAVDLQPAMVILQSSDNDSDGDADDIDSATRATVDELHAALPSTRIVGLSTLWNQPWEAPQSIAWSSDALRSAVEAADGTFVWLGQPLQENPELLQWDSEHPTAEGQEYLARHVRTVLAHAGIVL</sequence>
<accession>A0ABN3PC81</accession>
<evidence type="ECO:0000313" key="4">
    <source>
        <dbReference type="EMBL" id="GAA2578499.1"/>
    </source>
</evidence>
<organism evidence="4 5">
    <name type="scientific">Microbacterium binotii</name>
    <dbReference type="NCBI Taxonomy" id="462710"/>
    <lineage>
        <taxon>Bacteria</taxon>
        <taxon>Bacillati</taxon>
        <taxon>Actinomycetota</taxon>
        <taxon>Actinomycetes</taxon>
        <taxon>Micrococcales</taxon>
        <taxon>Microbacteriaceae</taxon>
        <taxon>Microbacterium</taxon>
    </lineage>
</organism>
<dbReference type="InterPro" id="IPR013830">
    <property type="entry name" value="SGNH_hydro"/>
</dbReference>
<dbReference type="RefSeq" id="WP_344228597.1">
    <property type="nucleotide sequence ID" value="NZ_BAAARI010000011.1"/>
</dbReference>
<dbReference type="Proteomes" id="UP001500274">
    <property type="component" value="Unassembled WGS sequence"/>
</dbReference>
<dbReference type="EMBL" id="BAAARI010000011">
    <property type="protein sequence ID" value="GAA2578499.1"/>
    <property type="molecule type" value="Genomic_DNA"/>
</dbReference>
<keyword evidence="2" id="KW-0732">Signal</keyword>
<evidence type="ECO:0000259" key="3">
    <source>
        <dbReference type="Pfam" id="PF13472"/>
    </source>
</evidence>
<dbReference type="InterPro" id="IPR036514">
    <property type="entry name" value="SGNH_hydro_sf"/>
</dbReference>
<dbReference type="SUPFAM" id="SSF52266">
    <property type="entry name" value="SGNH hydrolase"/>
    <property type="match status" value="1"/>
</dbReference>
<feature type="domain" description="SGNH hydrolase-type esterase" evidence="3">
    <location>
        <begin position="65"/>
        <end position="226"/>
    </location>
</feature>
<dbReference type="Gene3D" id="3.40.50.1110">
    <property type="entry name" value="SGNH hydrolase"/>
    <property type="match status" value="1"/>
</dbReference>
<proteinExistence type="predicted"/>
<dbReference type="Pfam" id="PF13472">
    <property type="entry name" value="Lipase_GDSL_2"/>
    <property type="match status" value="1"/>
</dbReference>
<dbReference type="PROSITE" id="PS51257">
    <property type="entry name" value="PROKAR_LIPOPROTEIN"/>
    <property type="match status" value="1"/>
</dbReference>
<feature type="region of interest" description="Disordered" evidence="1">
    <location>
        <begin position="29"/>
        <end position="53"/>
    </location>
</feature>
<name>A0ABN3PC81_9MICO</name>
<keyword evidence="5" id="KW-1185">Reference proteome</keyword>
<evidence type="ECO:0000256" key="1">
    <source>
        <dbReference type="SAM" id="MobiDB-lite"/>
    </source>
</evidence>